<keyword evidence="4 10" id="KW-0732">Signal</keyword>
<dbReference type="PROSITE" id="PS50240">
    <property type="entry name" value="TRYPSIN_DOM"/>
    <property type="match status" value="1"/>
</dbReference>
<keyword evidence="3" id="KW-0399">Innate immunity</keyword>
<name>A0A182QIR7_9DIPT</name>
<dbReference type="PANTHER" id="PTHR24258:SF129">
    <property type="entry name" value="LP15124P-RELATED"/>
    <property type="match status" value="1"/>
</dbReference>
<evidence type="ECO:0000259" key="11">
    <source>
        <dbReference type="PROSITE" id="PS50240"/>
    </source>
</evidence>
<dbReference type="FunFam" id="2.40.10.10:FF:000028">
    <property type="entry name" value="Serine protease easter"/>
    <property type="match status" value="1"/>
</dbReference>
<dbReference type="EMBL" id="AXCN02001109">
    <property type="status" value="NOT_ANNOTATED_CDS"/>
    <property type="molecule type" value="Genomic_DNA"/>
</dbReference>
<evidence type="ECO:0000256" key="2">
    <source>
        <dbReference type="ARBA" id="ARBA00022525"/>
    </source>
</evidence>
<proteinExistence type="inferred from homology"/>
<dbReference type="Gene3D" id="2.40.10.10">
    <property type="entry name" value="Trypsin-like serine proteases"/>
    <property type="match status" value="2"/>
</dbReference>
<dbReference type="GO" id="GO:0005576">
    <property type="term" value="C:extracellular region"/>
    <property type="evidence" value="ECO:0007669"/>
    <property type="project" value="UniProtKB-SubCell"/>
</dbReference>
<keyword evidence="13" id="KW-1185">Reference proteome</keyword>
<dbReference type="InterPro" id="IPR009003">
    <property type="entry name" value="Peptidase_S1_PA"/>
</dbReference>
<evidence type="ECO:0000256" key="9">
    <source>
        <dbReference type="SAM" id="MobiDB-lite"/>
    </source>
</evidence>
<dbReference type="GO" id="GO:0006508">
    <property type="term" value="P:proteolysis"/>
    <property type="evidence" value="ECO:0007669"/>
    <property type="project" value="InterPro"/>
</dbReference>
<dbReference type="InterPro" id="IPR001314">
    <property type="entry name" value="Peptidase_S1A"/>
</dbReference>
<evidence type="ECO:0000256" key="5">
    <source>
        <dbReference type="ARBA" id="ARBA00022859"/>
    </source>
</evidence>
<dbReference type="CDD" id="cd00190">
    <property type="entry name" value="Tryp_SPc"/>
    <property type="match status" value="1"/>
</dbReference>
<feature type="region of interest" description="Disordered" evidence="9">
    <location>
        <begin position="89"/>
        <end position="119"/>
    </location>
</feature>
<dbReference type="SUPFAM" id="SSF50494">
    <property type="entry name" value="Trypsin-like serine proteases"/>
    <property type="match status" value="1"/>
</dbReference>
<feature type="domain" description="Peptidase S1" evidence="11">
    <location>
        <begin position="156"/>
        <end position="406"/>
    </location>
</feature>
<keyword evidence="5" id="KW-0391">Immunity</keyword>
<feature type="signal peptide" evidence="10">
    <location>
        <begin position="1"/>
        <end position="21"/>
    </location>
</feature>
<evidence type="ECO:0000256" key="1">
    <source>
        <dbReference type="ARBA" id="ARBA00004613"/>
    </source>
</evidence>
<reference evidence="12" key="2">
    <citation type="submission" date="2020-05" db="UniProtKB">
        <authorList>
            <consortium name="EnsemblMetazoa"/>
        </authorList>
    </citation>
    <scope>IDENTIFICATION</scope>
    <source>
        <strain evidence="12">FAR1</strain>
    </source>
</reference>
<feature type="chain" id="PRO_5008132986" description="Peptidase S1 domain-containing protein" evidence="10">
    <location>
        <begin position="22"/>
        <end position="428"/>
    </location>
</feature>
<evidence type="ECO:0000313" key="13">
    <source>
        <dbReference type="Proteomes" id="UP000075886"/>
    </source>
</evidence>
<feature type="compositionally biased region" description="Basic and acidic residues" evidence="9">
    <location>
        <begin position="89"/>
        <end position="98"/>
    </location>
</feature>
<dbReference type="InterPro" id="IPR043504">
    <property type="entry name" value="Peptidase_S1_PA_chymotrypsin"/>
</dbReference>
<comment type="subcellular location">
    <subcellularLocation>
        <location evidence="1">Secreted</location>
    </subcellularLocation>
</comment>
<organism evidence="12 13">
    <name type="scientific">Anopheles farauti</name>
    <dbReference type="NCBI Taxonomy" id="69004"/>
    <lineage>
        <taxon>Eukaryota</taxon>
        <taxon>Metazoa</taxon>
        <taxon>Ecdysozoa</taxon>
        <taxon>Arthropoda</taxon>
        <taxon>Hexapoda</taxon>
        <taxon>Insecta</taxon>
        <taxon>Pterygota</taxon>
        <taxon>Neoptera</taxon>
        <taxon>Endopterygota</taxon>
        <taxon>Diptera</taxon>
        <taxon>Nematocera</taxon>
        <taxon>Culicoidea</taxon>
        <taxon>Culicidae</taxon>
        <taxon>Anophelinae</taxon>
        <taxon>Anopheles</taxon>
    </lineage>
</organism>
<dbReference type="AlphaFoldDB" id="A0A182QIR7"/>
<dbReference type="STRING" id="69004.A0A182QIR7"/>
<evidence type="ECO:0000313" key="12">
    <source>
        <dbReference type="EnsemblMetazoa" id="AFAF011024-PA"/>
    </source>
</evidence>
<evidence type="ECO:0000256" key="6">
    <source>
        <dbReference type="ARBA" id="ARBA00023157"/>
    </source>
</evidence>
<evidence type="ECO:0000256" key="8">
    <source>
        <dbReference type="ARBA" id="ARBA00024195"/>
    </source>
</evidence>
<dbReference type="Pfam" id="PF18322">
    <property type="entry name" value="CLIP_1"/>
    <property type="match status" value="1"/>
</dbReference>
<dbReference type="SMART" id="SM00020">
    <property type="entry name" value="Tryp_SPc"/>
    <property type="match status" value="1"/>
</dbReference>
<dbReference type="GO" id="GO:0004252">
    <property type="term" value="F:serine-type endopeptidase activity"/>
    <property type="evidence" value="ECO:0007669"/>
    <property type="project" value="InterPro"/>
</dbReference>
<keyword evidence="7" id="KW-0325">Glycoprotein</keyword>
<comment type="similarity">
    <text evidence="8">Belongs to the peptidase S1 family. CLIP subfamily.</text>
</comment>
<protein>
    <recommendedName>
        <fullName evidence="11">Peptidase S1 domain-containing protein</fullName>
    </recommendedName>
</protein>
<dbReference type="Pfam" id="PF00089">
    <property type="entry name" value="Trypsin"/>
    <property type="match status" value="1"/>
</dbReference>
<dbReference type="VEuPathDB" id="VectorBase:AFAF011024"/>
<evidence type="ECO:0000256" key="3">
    <source>
        <dbReference type="ARBA" id="ARBA00022588"/>
    </source>
</evidence>
<dbReference type="InterPro" id="IPR041515">
    <property type="entry name" value="PPAF-2-like_Clip"/>
</dbReference>
<dbReference type="PRINTS" id="PR00722">
    <property type="entry name" value="CHYMOTRYPSIN"/>
</dbReference>
<dbReference type="PANTHER" id="PTHR24258">
    <property type="entry name" value="SERINE PROTEASE-RELATED"/>
    <property type="match status" value="1"/>
</dbReference>
<keyword evidence="6" id="KW-1015">Disulfide bond</keyword>
<accession>A0A182QIR7</accession>
<dbReference type="GO" id="GO:0045087">
    <property type="term" value="P:innate immune response"/>
    <property type="evidence" value="ECO:0007669"/>
    <property type="project" value="UniProtKB-KW"/>
</dbReference>
<keyword evidence="2" id="KW-0964">Secreted</keyword>
<evidence type="ECO:0000256" key="10">
    <source>
        <dbReference type="SAM" id="SignalP"/>
    </source>
</evidence>
<dbReference type="InterPro" id="IPR001254">
    <property type="entry name" value="Trypsin_dom"/>
</dbReference>
<dbReference type="EnsemblMetazoa" id="AFAF011024-RA">
    <property type="protein sequence ID" value="AFAF011024-PA"/>
    <property type="gene ID" value="AFAF011024"/>
</dbReference>
<evidence type="ECO:0000256" key="7">
    <source>
        <dbReference type="ARBA" id="ARBA00023180"/>
    </source>
</evidence>
<dbReference type="Proteomes" id="UP000075886">
    <property type="component" value="Unassembled WGS sequence"/>
</dbReference>
<evidence type="ECO:0000256" key="4">
    <source>
        <dbReference type="ARBA" id="ARBA00022729"/>
    </source>
</evidence>
<sequence>MALIPWCTVCVVLLWSGAAVASVIVDSHTEMSCTTNANTPGICVYQYQCNGGVITQSGENVIDVRHLMDDCRDYMMVCCAVPMVGTTEEDHDRVKDPNRSTTTSPTDATEAAADEMQTELPTTPRTVLKRPKVPIPPYEELGGCGHRNPSGVIFTIENNQLSEAEYGEYPWSVAIFTRDEAGLKYRCGGALIDRAAVLTTASCLYRYRFQVSSLVVRLGEWDMSTDSEPLPHVDAEVEKVHLHPHFRESSKINDIALVVLSETIELNHTIGVVCLPPASFDFHQQDVIGVGWGEVPRFVEKRPQTILKKSHLRRIAHDTCQTTLRQMMGRQYRLDGGFLCADAQGTEMLPCTGDTGSPYVAEIVPGQERYYLVGLASWGYDCNRQTFPTVMTNVAKYRAWIDDMIRREELDERSYLYEEPVVGEDEED</sequence>
<reference evidence="13" key="1">
    <citation type="submission" date="2014-01" db="EMBL/GenBank/DDBJ databases">
        <title>The Genome Sequence of Anopheles farauti FAR1 (V2).</title>
        <authorList>
            <consortium name="The Broad Institute Genomics Platform"/>
            <person name="Neafsey D.E."/>
            <person name="Besansky N."/>
            <person name="Howell P."/>
            <person name="Walton C."/>
            <person name="Young S.K."/>
            <person name="Zeng Q."/>
            <person name="Gargeya S."/>
            <person name="Fitzgerald M."/>
            <person name="Haas B."/>
            <person name="Abouelleil A."/>
            <person name="Allen A.W."/>
            <person name="Alvarado L."/>
            <person name="Arachchi H.M."/>
            <person name="Berlin A.M."/>
            <person name="Chapman S.B."/>
            <person name="Gainer-Dewar J."/>
            <person name="Goldberg J."/>
            <person name="Griggs A."/>
            <person name="Gujja S."/>
            <person name="Hansen M."/>
            <person name="Howarth C."/>
            <person name="Imamovic A."/>
            <person name="Ireland A."/>
            <person name="Larimer J."/>
            <person name="McCowan C."/>
            <person name="Murphy C."/>
            <person name="Pearson M."/>
            <person name="Poon T.W."/>
            <person name="Priest M."/>
            <person name="Roberts A."/>
            <person name="Saif S."/>
            <person name="Shea T."/>
            <person name="Sisk P."/>
            <person name="Sykes S."/>
            <person name="Wortman J."/>
            <person name="Nusbaum C."/>
            <person name="Birren B."/>
        </authorList>
    </citation>
    <scope>NUCLEOTIDE SEQUENCE [LARGE SCALE GENOMIC DNA]</scope>
    <source>
        <strain evidence="13">FAR1</strain>
    </source>
</reference>